<evidence type="ECO:0000313" key="9">
    <source>
        <dbReference type="EMBL" id="OHF01597.1"/>
    </source>
</evidence>
<dbReference type="GeneID" id="34556247"/>
<dbReference type="Proteomes" id="UP000176998">
    <property type="component" value="Unassembled WGS sequence"/>
</dbReference>
<feature type="transmembrane region" description="Helical" evidence="6">
    <location>
        <begin position="131"/>
        <end position="151"/>
    </location>
</feature>
<keyword evidence="10" id="KW-1185">Reference proteome</keyword>
<evidence type="ECO:0000256" key="4">
    <source>
        <dbReference type="ARBA" id="ARBA00023136"/>
    </source>
</evidence>
<comment type="caution">
    <text evidence="9">The sequence shown here is derived from an EMBL/GenBank/DDBJ whole genome shotgun (WGS) entry which is preliminary data.</text>
</comment>
<feature type="transmembrane region" description="Helical" evidence="6">
    <location>
        <begin position="277"/>
        <end position="297"/>
    </location>
</feature>
<evidence type="ECO:0000256" key="6">
    <source>
        <dbReference type="SAM" id="Phobius"/>
    </source>
</evidence>
<accession>A0A1G4BJY0</accession>
<evidence type="ECO:0000256" key="1">
    <source>
        <dbReference type="ARBA" id="ARBA00004141"/>
    </source>
</evidence>
<evidence type="ECO:0000256" key="5">
    <source>
        <dbReference type="ARBA" id="ARBA00038359"/>
    </source>
</evidence>
<keyword evidence="2 6" id="KW-0812">Transmembrane</keyword>
<organism evidence="9 10">
    <name type="scientific">Colletotrichum orchidophilum</name>
    <dbReference type="NCBI Taxonomy" id="1209926"/>
    <lineage>
        <taxon>Eukaryota</taxon>
        <taxon>Fungi</taxon>
        <taxon>Dikarya</taxon>
        <taxon>Ascomycota</taxon>
        <taxon>Pezizomycotina</taxon>
        <taxon>Sordariomycetes</taxon>
        <taxon>Hypocreomycetidae</taxon>
        <taxon>Glomerellales</taxon>
        <taxon>Glomerellaceae</taxon>
        <taxon>Colletotrichum</taxon>
    </lineage>
</organism>
<dbReference type="InterPro" id="IPR052337">
    <property type="entry name" value="SAT4-like"/>
</dbReference>
<evidence type="ECO:0000256" key="7">
    <source>
        <dbReference type="SAM" id="SignalP"/>
    </source>
</evidence>
<keyword evidence="3 6" id="KW-1133">Transmembrane helix</keyword>
<evidence type="ECO:0000256" key="2">
    <source>
        <dbReference type="ARBA" id="ARBA00022692"/>
    </source>
</evidence>
<name>A0A1G4BJY0_9PEZI</name>
<protein>
    <submittedName>
        <fullName evidence="9">Integral membrane protein</fullName>
    </submittedName>
</protein>
<feature type="domain" description="Rhodopsin" evidence="8">
    <location>
        <begin position="65"/>
        <end position="303"/>
    </location>
</feature>
<proteinExistence type="inferred from homology"/>
<feature type="transmembrane region" description="Helical" evidence="6">
    <location>
        <begin position="163"/>
        <end position="186"/>
    </location>
</feature>
<feature type="transmembrane region" description="Helical" evidence="6">
    <location>
        <begin position="206"/>
        <end position="225"/>
    </location>
</feature>
<dbReference type="OrthoDB" id="5329176at2759"/>
<comment type="similarity">
    <text evidence="5">Belongs to the SAT4 family.</text>
</comment>
<dbReference type="RefSeq" id="XP_022478739.1">
    <property type="nucleotide sequence ID" value="XM_022614737.1"/>
</dbReference>
<sequence>MTTNPGQYGQRSLLLLLLCFIASVVEAQSVAGVLTQIPNCADFRSGEVKAIAIALSVITLPVVSLRCISRWKITNKLWWDDWTAIFATMLLAGLTSIEIASTNLGFGTHYWNIGLDAGIKLLKLSYVVQQLYILIQVFAKISILLFFSRIFHAKRFQLTVRYLIIFLLLHGLISLLVVILQCTPVSSTWDRSNTSRKCLNVTAIEYTGAVLSIVEDLVILVLPIPELVKIQLNMRKRIALGLMFSLGSFTCIATMVRLKYLVMFSRSFDTTWDNVDIVIWSIIQAFCAILCTSLPALRPLLQKVPQLFPSNNINTKNNSKGTVNSRHSMLNTGKDKFREIPEAPLAPELPPTPIDIADEMAAKADGKRQVLITKDIKVNLANFELQDVTSSKKVQKNENRRF</sequence>
<dbReference type="EMBL" id="MJBS01000018">
    <property type="protein sequence ID" value="OHF01597.1"/>
    <property type="molecule type" value="Genomic_DNA"/>
</dbReference>
<keyword evidence="7" id="KW-0732">Signal</keyword>
<feature type="transmembrane region" description="Helical" evidence="6">
    <location>
        <begin position="237"/>
        <end position="257"/>
    </location>
</feature>
<dbReference type="PANTHER" id="PTHR33048">
    <property type="entry name" value="PTH11-LIKE INTEGRAL MEMBRANE PROTEIN (AFU_ORTHOLOGUE AFUA_5G11245)"/>
    <property type="match status" value="1"/>
</dbReference>
<dbReference type="GO" id="GO:0016020">
    <property type="term" value="C:membrane"/>
    <property type="evidence" value="ECO:0007669"/>
    <property type="project" value="UniProtKB-SubCell"/>
</dbReference>
<evidence type="ECO:0000256" key="3">
    <source>
        <dbReference type="ARBA" id="ARBA00022989"/>
    </source>
</evidence>
<evidence type="ECO:0000259" key="8">
    <source>
        <dbReference type="Pfam" id="PF20684"/>
    </source>
</evidence>
<feature type="transmembrane region" description="Helical" evidence="6">
    <location>
        <begin position="81"/>
        <end position="101"/>
    </location>
</feature>
<dbReference type="AlphaFoldDB" id="A0A1G4BJY0"/>
<dbReference type="Pfam" id="PF20684">
    <property type="entry name" value="Fung_rhodopsin"/>
    <property type="match status" value="1"/>
</dbReference>
<feature type="signal peptide" evidence="7">
    <location>
        <begin position="1"/>
        <end position="27"/>
    </location>
</feature>
<feature type="chain" id="PRO_5009602970" evidence="7">
    <location>
        <begin position="28"/>
        <end position="402"/>
    </location>
</feature>
<dbReference type="PANTHER" id="PTHR33048:SF131">
    <property type="entry name" value="INTEGRAL MEMBRANE PROTEIN"/>
    <property type="match status" value="1"/>
</dbReference>
<evidence type="ECO:0000313" key="10">
    <source>
        <dbReference type="Proteomes" id="UP000176998"/>
    </source>
</evidence>
<keyword evidence="4 6" id="KW-0472">Membrane</keyword>
<dbReference type="STRING" id="1209926.A0A1G4BJY0"/>
<gene>
    <name evidence="9" type="ORF">CORC01_03087</name>
</gene>
<dbReference type="InterPro" id="IPR049326">
    <property type="entry name" value="Rhodopsin_dom_fungi"/>
</dbReference>
<reference evidence="9 10" key="1">
    <citation type="submission" date="2016-09" db="EMBL/GenBank/DDBJ databases">
        <authorList>
            <person name="Capua I."/>
            <person name="De Benedictis P."/>
            <person name="Joannis T."/>
            <person name="Lombin L.H."/>
            <person name="Cattoli G."/>
        </authorList>
    </citation>
    <scope>NUCLEOTIDE SEQUENCE [LARGE SCALE GENOMIC DNA]</scope>
    <source>
        <strain evidence="9 10">IMI 309357</strain>
    </source>
</reference>
<comment type="subcellular location">
    <subcellularLocation>
        <location evidence="1">Membrane</location>
        <topology evidence="1">Multi-pass membrane protein</topology>
    </subcellularLocation>
</comment>
<feature type="transmembrane region" description="Helical" evidence="6">
    <location>
        <begin position="51"/>
        <end position="69"/>
    </location>
</feature>